<feature type="chain" id="PRO_5039925468" evidence="3">
    <location>
        <begin position="25"/>
        <end position="213"/>
    </location>
</feature>
<evidence type="ECO:0000256" key="2">
    <source>
        <dbReference type="SAM" id="Phobius"/>
    </source>
</evidence>
<dbReference type="KEGG" id="bfo:118410847"/>
<dbReference type="RefSeq" id="XP_035668590.1">
    <property type="nucleotide sequence ID" value="XM_035812697.1"/>
</dbReference>
<accession>A0A9J7KRT8</accession>
<reference evidence="4" key="1">
    <citation type="journal article" date="2020" name="Nat. Ecol. Evol.">
        <title>Deeply conserved synteny resolves early events in vertebrate evolution.</title>
        <authorList>
            <person name="Simakov O."/>
            <person name="Marletaz F."/>
            <person name="Yue J.X."/>
            <person name="O'Connell B."/>
            <person name="Jenkins J."/>
            <person name="Brandt A."/>
            <person name="Calef R."/>
            <person name="Tung C.H."/>
            <person name="Huang T.K."/>
            <person name="Schmutz J."/>
            <person name="Satoh N."/>
            <person name="Yu J.K."/>
            <person name="Putnam N.H."/>
            <person name="Green R.E."/>
            <person name="Rokhsar D.S."/>
        </authorList>
    </citation>
    <scope>NUCLEOTIDE SEQUENCE [LARGE SCALE GENOMIC DNA]</scope>
    <source>
        <strain evidence="4">S238N-H82</strain>
    </source>
</reference>
<gene>
    <name evidence="5" type="primary">LOC118410847</name>
</gene>
<proteinExistence type="predicted"/>
<organism evidence="4 5">
    <name type="scientific">Branchiostoma floridae</name>
    <name type="common">Florida lancelet</name>
    <name type="synonym">Amphioxus</name>
    <dbReference type="NCBI Taxonomy" id="7739"/>
    <lineage>
        <taxon>Eukaryota</taxon>
        <taxon>Metazoa</taxon>
        <taxon>Chordata</taxon>
        <taxon>Cephalochordata</taxon>
        <taxon>Leptocardii</taxon>
        <taxon>Amphioxiformes</taxon>
        <taxon>Branchiostomatidae</taxon>
        <taxon>Branchiostoma</taxon>
    </lineage>
</organism>
<dbReference type="GeneID" id="118410847"/>
<sequence length="213" mass="23272">MNTFFIPAVLGVLICALGGWQALAGPVGTASPCNRGTYYNSATYSCEPCSLLCDQVRDSQEDCREKCPDWFDNKSEPYFIAACTVGAVAGVVLLTAIILGVALVLTRRELSKYKKMDQEQKMGDRDEQEQECKLEQQDVPKARRSPKDLTPDLQMKEMPNDRPHSPIAQVTDETPLCPSDMRSIHANETTKSPLTASGTNPAGTTEPKSEQGG</sequence>
<feature type="transmembrane region" description="Helical" evidence="2">
    <location>
        <begin position="78"/>
        <end position="106"/>
    </location>
</feature>
<feature type="signal peptide" evidence="3">
    <location>
        <begin position="1"/>
        <end position="24"/>
    </location>
</feature>
<protein>
    <submittedName>
        <fullName evidence="5">Uncharacterized protein LOC118410847</fullName>
    </submittedName>
</protein>
<dbReference type="AlphaFoldDB" id="A0A9J7KRT8"/>
<keyword evidence="2" id="KW-0812">Transmembrane</keyword>
<evidence type="ECO:0000256" key="1">
    <source>
        <dbReference type="SAM" id="MobiDB-lite"/>
    </source>
</evidence>
<feature type="compositionally biased region" description="Basic and acidic residues" evidence="1">
    <location>
        <begin position="115"/>
        <end position="164"/>
    </location>
</feature>
<name>A0A9J7KRT8_BRAFL</name>
<keyword evidence="2" id="KW-1133">Transmembrane helix</keyword>
<evidence type="ECO:0000256" key="3">
    <source>
        <dbReference type="SAM" id="SignalP"/>
    </source>
</evidence>
<feature type="compositionally biased region" description="Polar residues" evidence="1">
    <location>
        <begin position="186"/>
        <end position="203"/>
    </location>
</feature>
<feature type="region of interest" description="Disordered" evidence="1">
    <location>
        <begin position="115"/>
        <end position="213"/>
    </location>
</feature>
<reference evidence="5" key="2">
    <citation type="submission" date="2025-08" db="UniProtKB">
        <authorList>
            <consortium name="RefSeq"/>
        </authorList>
    </citation>
    <scope>IDENTIFICATION</scope>
    <source>
        <strain evidence="5">S238N-H82</strain>
        <tissue evidence="5">Testes</tissue>
    </source>
</reference>
<keyword evidence="2" id="KW-0472">Membrane</keyword>
<dbReference type="Proteomes" id="UP000001554">
    <property type="component" value="Chromosome 3"/>
</dbReference>
<evidence type="ECO:0000313" key="4">
    <source>
        <dbReference type="Proteomes" id="UP000001554"/>
    </source>
</evidence>
<keyword evidence="4" id="KW-1185">Reference proteome</keyword>
<evidence type="ECO:0000313" key="5">
    <source>
        <dbReference type="RefSeq" id="XP_035668590.1"/>
    </source>
</evidence>
<dbReference type="OrthoDB" id="10580653at2759"/>
<keyword evidence="3" id="KW-0732">Signal</keyword>